<feature type="compositionally biased region" description="Low complexity" evidence="9">
    <location>
        <begin position="160"/>
        <end position="169"/>
    </location>
</feature>
<feature type="compositionally biased region" description="Low complexity" evidence="9">
    <location>
        <begin position="681"/>
        <end position="691"/>
    </location>
</feature>
<accession>A0A316ZHU1</accession>
<gene>
    <name evidence="11" type="ORF">FA09DRAFT_336235</name>
</gene>
<feature type="compositionally biased region" description="Low complexity" evidence="9">
    <location>
        <begin position="871"/>
        <end position="887"/>
    </location>
</feature>
<evidence type="ECO:0000256" key="3">
    <source>
        <dbReference type="ARBA" id="ARBA00022454"/>
    </source>
</evidence>
<evidence type="ECO:0000256" key="7">
    <source>
        <dbReference type="ARBA" id="ARBA00022853"/>
    </source>
</evidence>
<dbReference type="GO" id="GO:0005634">
    <property type="term" value="C:nucleus"/>
    <property type="evidence" value="ECO:0007669"/>
    <property type="project" value="UniProtKB-SubCell"/>
</dbReference>
<dbReference type="STRING" id="58919.A0A316ZHU1"/>
<evidence type="ECO:0000256" key="5">
    <source>
        <dbReference type="ARBA" id="ARBA00022679"/>
    </source>
</evidence>
<feature type="compositionally biased region" description="Polar residues" evidence="9">
    <location>
        <begin position="376"/>
        <end position="394"/>
    </location>
</feature>
<evidence type="ECO:0000256" key="4">
    <source>
        <dbReference type="ARBA" id="ARBA00022603"/>
    </source>
</evidence>
<dbReference type="OrthoDB" id="6627536at2759"/>
<dbReference type="GO" id="GO:0032259">
    <property type="term" value="P:methylation"/>
    <property type="evidence" value="ECO:0007669"/>
    <property type="project" value="UniProtKB-KW"/>
</dbReference>
<evidence type="ECO:0000313" key="11">
    <source>
        <dbReference type="EMBL" id="PWO00837.1"/>
    </source>
</evidence>
<feature type="compositionally biased region" description="Acidic residues" evidence="9">
    <location>
        <begin position="791"/>
        <end position="802"/>
    </location>
</feature>
<dbReference type="Gene3D" id="2.170.270.10">
    <property type="entry name" value="SET domain"/>
    <property type="match status" value="1"/>
</dbReference>
<dbReference type="Proteomes" id="UP000245946">
    <property type="component" value="Unassembled WGS sequence"/>
</dbReference>
<feature type="region of interest" description="Disordered" evidence="9">
    <location>
        <begin position="347"/>
        <end position="421"/>
    </location>
</feature>
<proteinExistence type="predicted"/>
<keyword evidence="12" id="KW-1185">Reference proteome</keyword>
<dbReference type="GO" id="GO:0042799">
    <property type="term" value="F:histone H4K20 methyltransferase activity"/>
    <property type="evidence" value="ECO:0007669"/>
    <property type="project" value="TreeGrafter"/>
</dbReference>
<feature type="compositionally biased region" description="Low complexity" evidence="9">
    <location>
        <begin position="994"/>
        <end position="1008"/>
    </location>
</feature>
<feature type="domain" description="SET" evidence="10">
    <location>
        <begin position="155"/>
        <end position="306"/>
    </location>
</feature>
<dbReference type="EMBL" id="KZ819284">
    <property type="protein sequence ID" value="PWO00837.1"/>
    <property type="molecule type" value="Genomic_DNA"/>
</dbReference>
<feature type="compositionally biased region" description="Polar residues" evidence="9">
    <location>
        <begin position="653"/>
        <end position="673"/>
    </location>
</feature>
<sequence>MEDISADDDLLSDILLDGLEFDPPISTHKMNQTYRSPRYETNFIMALLKQRIVLESDVNAALEELSRLRLIQRHLQDKDERQAQAFYAHARRYLETYLPDAGVEFALTARYKRPHPSIARAAAAAAAAGTSTDTALSNGGASTSAAGALASASPPPVEPAPSNGKSSWKGKGKALTDSSSTAPPGHPRADLCVVALRAYKAGEIVMCKGGVKDLTKDEDVALREEAAGSRDARDAKGYAGVLGPGRDFSIIRSARKGCSQLLLGPARFVNHDCNPNTEFHRIGSSQMAFKTLRPIGLNEEITTYYGDNYFEWGNSECLCATCEYRGRGAYAPRDGEPGALPLSVEAAAESPADSNGGDAAANARRTSGRKTTSSRQMSSTYSPGVPSLSPTPALSVTPHEGVSSGTGSEASSIVSTRSGRSITHHISDREASEYLHVTMPRGDRLTCNTCGAKYWALESWWTPDECRRCERHFRIYKADWPSRKPTERPYTGLAELKMYRGQPSMKGRHKRGAVDQDVDQDAASATPVAPSKRKARISGEKGPARKLGAPKAEDAASDASATPVKLTPLRDAPPDQPGGSTVKAEGSPVDATPTASKAAAVLPPPPKAEPEHKEQPLKRRKSKVLLAPPDPIMPESGDPDEDAIDLALGTSAPHVSSHTAQAPATSSVQATKQSGRDVLPDFESLSDLSDPSESEVVKQRGKGHRKKVEYSSSDGGDVPAAPKMLGPQARTETLALFWGAVDGGRRARRPSSNAPERPVVTPRTSRSSGQGHRRSGSGASSRASASRAAIADDEEMDVDDDELRSAMRRPLKKKKKLAPSSSDEEAAAAMPAVSDSRRSSLTHKPTQSAAEAGPQNGHAPARRASLAAPEASVSSGQTSGASSPASAVALATQGSERTSVKNLALFWSAGLNEEGGRTRRQAHRDPKTVTQVPERAKRARASGEAARSSDDSRSATPELKRSKRGAGLKARVSESDVPSISSWHGSREGQMDVSPPSSDTPLRSSSSSQVDKTPSASTSFGWPAGSPAPPPLTAPSPSARVAPGLARPLSASPLAGPFPPASAQPGQPIRRNLRWGSGKVSTSRPLSASPAQGQQPRSSPLVGPAAASQMGAPRPDLKLARLTSTSADAVPQSQSSGAARLPSAVPFATGARRASPGGPSARPSSPLAKLATGLGEFKVPASPASPRCGPASASAKEAAQSGAAPPAAAPGAEQLGPALELDAPPTPAALRVPFLAEAPASAADASQPVKMELDEPALKDTAAAAAPPLAAAPLAAPEQRPASETTL</sequence>
<keyword evidence="8" id="KW-0539">Nucleus</keyword>
<keyword evidence="7" id="KW-0156">Chromatin regulator</keyword>
<organism evidence="11 12">
    <name type="scientific">Tilletiopsis washingtonensis</name>
    <dbReference type="NCBI Taxonomy" id="58919"/>
    <lineage>
        <taxon>Eukaryota</taxon>
        <taxon>Fungi</taxon>
        <taxon>Dikarya</taxon>
        <taxon>Basidiomycota</taxon>
        <taxon>Ustilaginomycotina</taxon>
        <taxon>Exobasidiomycetes</taxon>
        <taxon>Entylomatales</taxon>
        <taxon>Entylomatales incertae sedis</taxon>
        <taxon>Tilletiopsis</taxon>
    </lineage>
</organism>
<feature type="compositionally biased region" description="Basic residues" evidence="9">
    <location>
        <begin position="806"/>
        <end position="817"/>
    </location>
</feature>
<dbReference type="SMART" id="SM00317">
    <property type="entry name" value="SET"/>
    <property type="match status" value="1"/>
</dbReference>
<feature type="compositionally biased region" description="Basic and acidic residues" evidence="9">
    <location>
        <begin position="608"/>
        <end position="617"/>
    </location>
</feature>
<dbReference type="Pfam" id="PF00856">
    <property type="entry name" value="SET"/>
    <property type="match status" value="1"/>
</dbReference>
<keyword evidence="3" id="KW-0158">Chromosome</keyword>
<feature type="region of interest" description="Disordered" evidence="9">
    <location>
        <begin position="743"/>
        <end position="896"/>
    </location>
</feature>
<reference evidence="11 12" key="1">
    <citation type="journal article" date="2018" name="Mol. Biol. Evol.">
        <title>Broad Genomic Sampling Reveals a Smut Pathogenic Ancestry of the Fungal Clade Ustilaginomycotina.</title>
        <authorList>
            <person name="Kijpornyongpan T."/>
            <person name="Mondo S.J."/>
            <person name="Barry K."/>
            <person name="Sandor L."/>
            <person name="Lee J."/>
            <person name="Lipzen A."/>
            <person name="Pangilinan J."/>
            <person name="LaButti K."/>
            <person name="Hainaut M."/>
            <person name="Henrissat B."/>
            <person name="Grigoriev I.V."/>
            <person name="Spatafora J.W."/>
            <person name="Aime M.C."/>
        </authorList>
    </citation>
    <scope>NUCLEOTIDE SEQUENCE [LARGE SCALE GENOMIC DNA]</scope>
    <source>
        <strain evidence="11 12">MCA 4186</strain>
    </source>
</reference>
<feature type="region of interest" description="Disordered" evidence="9">
    <location>
        <begin position="132"/>
        <end position="187"/>
    </location>
</feature>
<dbReference type="InterPro" id="IPR039977">
    <property type="entry name" value="Suv4-20/Set9"/>
</dbReference>
<comment type="subcellular location">
    <subcellularLocation>
        <location evidence="2">Chromosome</location>
    </subcellularLocation>
    <subcellularLocation>
        <location evidence="1">Nucleus</location>
    </subcellularLocation>
</comment>
<name>A0A316ZHU1_9BASI</name>
<dbReference type="InterPro" id="IPR001214">
    <property type="entry name" value="SET_dom"/>
</dbReference>
<feature type="compositionally biased region" description="Low complexity" evidence="9">
    <location>
        <begin position="132"/>
        <end position="152"/>
    </location>
</feature>
<dbReference type="SUPFAM" id="SSF82199">
    <property type="entry name" value="SET domain"/>
    <property type="match status" value="1"/>
</dbReference>
<dbReference type="PANTHER" id="PTHR12977">
    <property type="entry name" value="SUPPRESSOR OF VARIEGATION 4-20-RELATED"/>
    <property type="match status" value="1"/>
</dbReference>
<feature type="compositionally biased region" description="Polar residues" evidence="9">
    <location>
        <begin position="1122"/>
        <end position="1137"/>
    </location>
</feature>
<feature type="compositionally biased region" description="Low complexity" evidence="9">
    <location>
        <begin position="1189"/>
        <end position="1219"/>
    </location>
</feature>
<evidence type="ECO:0000256" key="9">
    <source>
        <dbReference type="SAM" id="MobiDB-lite"/>
    </source>
</evidence>
<keyword evidence="4" id="KW-0489">Methyltransferase</keyword>
<feature type="compositionally biased region" description="Low complexity" evidence="9">
    <location>
        <begin position="1150"/>
        <end position="1166"/>
    </location>
</feature>
<feature type="compositionally biased region" description="Polar residues" evidence="9">
    <location>
        <begin position="1079"/>
        <end position="1098"/>
    </location>
</feature>
<dbReference type="RefSeq" id="XP_025601115.1">
    <property type="nucleotide sequence ID" value="XM_025743863.1"/>
</dbReference>
<dbReference type="PANTHER" id="PTHR12977:SF4">
    <property type="entry name" value="HISTONE-LYSINE N-METHYLTRANSFERASE KMT5B"/>
    <property type="match status" value="1"/>
</dbReference>
<dbReference type="GeneID" id="37271407"/>
<feature type="compositionally biased region" description="Polar residues" evidence="9">
    <location>
        <begin position="1009"/>
        <end position="1020"/>
    </location>
</feature>
<dbReference type="InterPro" id="IPR041938">
    <property type="entry name" value="Hist-Lys_N-MTase_N"/>
</dbReference>
<keyword evidence="6" id="KW-0949">S-adenosyl-L-methionine</keyword>
<dbReference type="InterPro" id="IPR046341">
    <property type="entry name" value="SET_dom_sf"/>
</dbReference>
<feature type="compositionally biased region" description="Low complexity" evidence="9">
    <location>
        <begin position="765"/>
        <end position="789"/>
    </location>
</feature>
<protein>
    <recommendedName>
        <fullName evidence="10">SET domain-containing protein</fullName>
    </recommendedName>
</protein>
<evidence type="ECO:0000259" key="10">
    <source>
        <dbReference type="PROSITE" id="PS50280"/>
    </source>
</evidence>
<evidence type="ECO:0000256" key="6">
    <source>
        <dbReference type="ARBA" id="ARBA00022691"/>
    </source>
</evidence>
<feature type="compositionally biased region" description="Polar residues" evidence="9">
    <location>
        <begin position="403"/>
        <end position="421"/>
    </location>
</feature>
<feature type="region of interest" description="Disordered" evidence="9">
    <location>
        <begin position="500"/>
        <end position="727"/>
    </location>
</feature>
<evidence type="ECO:0000256" key="8">
    <source>
        <dbReference type="ARBA" id="ARBA00023242"/>
    </source>
</evidence>
<feature type="region of interest" description="Disordered" evidence="9">
    <location>
        <begin position="1239"/>
        <end position="1287"/>
    </location>
</feature>
<evidence type="ECO:0000256" key="1">
    <source>
        <dbReference type="ARBA" id="ARBA00004123"/>
    </source>
</evidence>
<evidence type="ECO:0000256" key="2">
    <source>
        <dbReference type="ARBA" id="ARBA00004286"/>
    </source>
</evidence>
<keyword evidence="5" id="KW-0808">Transferase</keyword>
<dbReference type="PROSITE" id="PS50280">
    <property type="entry name" value="SET"/>
    <property type="match status" value="1"/>
</dbReference>
<feature type="compositionally biased region" description="Low complexity" evidence="9">
    <location>
        <begin position="1262"/>
        <end position="1277"/>
    </location>
</feature>
<dbReference type="GO" id="GO:0005694">
    <property type="term" value="C:chromosome"/>
    <property type="evidence" value="ECO:0007669"/>
    <property type="project" value="UniProtKB-SubCell"/>
</dbReference>
<dbReference type="Gene3D" id="1.10.10.1700">
    <property type="entry name" value="Histone-lysine N-methyltransferase"/>
    <property type="match status" value="1"/>
</dbReference>
<evidence type="ECO:0000313" key="12">
    <source>
        <dbReference type="Proteomes" id="UP000245946"/>
    </source>
</evidence>
<feature type="region of interest" description="Disordered" evidence="9">
    <location>
        <begin position="910"/>
        <end position="1225"/>
    </location>
</feature>
<feature type="compositionally biased region" description="Low complexity" evidence="9">
    <location>
        <begin position="350"/>
        <end position="375"/>
    </location>
</feature>